<dbReference type="EMBL" id="SDMP01000018">
    <property type="protein sequence ID" value="RYQ95102.1"/>
    <property type="molecule type" value="Genomic_DNA"/>
</dbReference>
<accession>A0A444XZI4</accession>
<feature type="domain" description="SWIM-type" evidence="5">
    <location>
        <begin position="351"/>
        <end position="383"/>
    </location>
</feature>
<evidence type="ECO:0000256" key="1">
    <source>
        <dbReference type="ARBA" id="ARBA00022723"/>
    </source>
</evidence>
<reference evidence="6 7" key="1">
    <citation type="submission" date="2019-01" db="EMBL/GenBank/DDBJ databases">
        <title>Sequencing of cultivated peanut Arachis hypogaea provides insights into genome evolution and oil improvement.</title>
        <authorList>
            <person name="Chen X."/>
        </authorList>
    </citation>
    <scope>NUCLEOTIDE SEQUENCE [LARGE SCALE GENOMIC DNA]</scope>
    <source>
        <strain evidence="7">cv. Fuhuasheng</strain>
        <tissue evidence="6">Leaves</tissue>
    </source>
</reference>
<evidence type="ECO:0000256" key="2">
    <source>
        <dbReference type="ARBA" id="ARBA00022771"/>
    </source>
</evidence>
<dbReference type="Pfam" id="PF10551">
    <property type="entry name" value="MULE"/>
    <property type="match status" value="1"/>
</dbReference>
<dbReference type="PROSITE" id="PS50966">
    <property type="entry name" value="ZF_SWIM"/>
    <property type="match status" value="1"/>
</dbReference>
<dbReference type="InterPro" id="IPR006564">
    <property type="entry name" value="Znf_PMZ"/>
</dbReference>
<keyword evidence="1" id="KW-0479">Metal-binding</keyword>
<dbReference type="PANTHER" id="PTHR31973">
    <property type="entry name" value="POLYPROTEIN, PUTATIVE-RELATED"/>
    <property type="match status" value="1"/>
</dbReference>
<evidence type="ECO:0000313" key="6">
    <source>
        <dbReference type="EMBL" id="RYQ95102.1"/>
    </source>
</evidence>
<evidence type="ECO:0000256" key="3">
    <source>
        <dbReference type="ARBA" id="ARBA00022833"/>
    </source>
</evidence>
<sequence>MKEYTLRRSVDYSVYESEPLTFYAKCTQYRSGCDWLIRVSMISRKHCWVIRRYNDSHTCTRATISQDHSKLDSNTIAEAIKQLVEADPSLKVKLVIAEVQSKFNYTVSYRKAWLAKQKSIEKIFGGWEASYEALPIWFEAMCHKEPSAVVYFETMHAYQGDDLVTDIWVLHRVFWSYYPCIRAFRHCKPVVQVDGTHLYGKYKGCLLVAVSQDGNNNIVPIAFAIVEGETSDAWHFFLSNLRQHVVTWDGVGLISDRHESINVAVERSHGAWSPPRAFHMFCIRHIESNFLRKFKAPYLQKLVVNIGHVFTEHVTSKIHANQLAAGNIQVNCFDRQNEVFKVREMPSGVEYAVDLRRQRCDCGEFQVDRIPCRHVFACCVNQRLDWQVYVHDVYKMDQVRRVYRARFRPLGNPTTWPSYNGP</sequence>
<dbReference type="GO" id="GO:0008270">
    <property type="term" value="F:zinc ion binding"/>
    <property type="evidence" value="ECO:0007669"/>
    <property type="project" value="UniProtKB-KW"/>
</dbReference>
<dbReference type="SMART" id="SM00575">
    <property type="entry name" value="ZnF_PMZ"/>
    <property type="match status" value="1"/>
</dbReference>
<comment type="caution">
    <text evidence="6">The sequence shown here is derived from an EMBL/GenBank/DDBJ whole genome shotgun (WGS) entry which is preliminary data.</text>
</comment>
<evidence type="ECO:0000313" key="7">
    <source>
        <dbReference type="Proteomes" id="UP000289738"/>
    </source>
</evidence>
<dbReference type="AlphaFoldDB" id="A0A444XZI4"/>
<organism evidence="6 7">
    <name type="scientific">Arachis hypogaea</name>
    <name type="common">Peanut</name>
    <dbReference type="NCBI Taxonomy" id="3818"/>
    <lineage>
        <taxon>Eukaryota</taxon>
        <taxon>Viridiplantae</taxon>
        <taxon>Streptophyta</taxon>
        <taxon>Embryophyta</taxon>
        <taxon>Tracheophyta</taxon>
        <taxon>Spermatophyta</taxon>
        <taxon>Magnoliopsida</taxon>
        <taxon>eudicotyledons</taxon>
        <taxon>Gunneridae</taxon>
        <taxon>Pentapetalae</taxon>
        <taxon>rosids</taxon>
        <taxon>fabids</taxon>
        <taxon>Fabales</taxon>
        <taxon>Fabaceae</taxon>
        <taxon>Papilionoideae</taxon>
        <taxon>50 kb inversion clade</taxon>
        <taxon>dalbergioids sensu lato</taxon>
        <taxon>Dalbergieae</taxon>
        <taxon>Pterocarpus clade</taxon>
        <taxon>Arachis</taxon>
    </lineage>
</organism>
<dbReference type="STRING" id="3818.A0A444XZI4"/>
<name>A0A444XZI4_ARAHY</name>
<keyword evidence="2 4" id="KW-0863">Zinc-finger</keyword>
<evidence type="ECO:0000256" key="4">
    <source>
        <dbReference type="PROSITE-ProRule" id="PRU00325"/>
    </source>
</evidence>
<keyword evidence="3" id="KW-0862">Zinc</keyword>
<protein>
    <recommendedName>
        <fullName evidence="5">SWIM-type domain-containing protein</fullName>
    </recommendedName>
</protein>
<gene>
    <name evidence="6" type="ORF">Ahy_B08g090131</name>
</gene>
<dbReference type="PANTHER" id="PTHR31973:SF195">
    <property type="entry name" value="MUDR FAMILY TRANSPOSASE"/>
    <property type="match status" value="1"/>
</dbReference>
<evidence type="ECO:0000259" key="5">
    <source>
        <dbReference type="PROSITE" id="PS50966"/>
    </source>
</evidence>
<dbReference type="InterPro" id="IPR007527">
    <property type="entry name" value="Znf_SWIM"/>
</dbReference>
<proteinExistence type="predicted"/>
<dbReference type="Pfam" id="PF04434">
    <property type="entry name" value="SWIM"/>
    <property type="match status" value="1"/>
</dbReference>
<dbReference type="Proteomes" id="UP000289738">
    <property type="component" value="Chromosome B08"/>
</dbReference>
<dbReference type="InterPro" id="IPR018289">
    <property type="entry name" value="MULE_transposase_dom"/>
</dbReference>
<keyword evidence="7" id="KW-1185">Reference proteome</keyword>